<dbReference type="CDD" id="cd01832">
    <property type="entry name" value="SGNH_hydrolase_like_1"/>
    <property type="match status" value="1"/>
</dbReference>
<evidence type="ECO:0000259" key="1">
    <source>
        <dbReference type="Pfam" id="PF13472"/>
    </source>
</evidence>
<feature type="domain" description="SGNH hydrolase-type esterase" evidence="1">
    <location>
        <begin position="7"/>
        <end position="180"/>
    </location>
</feature>
<organism evidence="2 3">
    <name type="scientific">Jiangella alkaliphila</name>
    <dbReference type="NCBI Taxonomy" id="419479"/>
    <lineage>
        <taxon>Bacteria</taxon>
        <taxon>Bacillati</taxon>
        <taxon>Actinomycetota</taxon>
        <taxon>Actinomycetes</taxon>
        <taxon>Jiangellales</taxon>
        <taxon>Jiangellaceae</taxon>
        <taxon>Jiangella</taxon>
    </lineage>
</organism>
<sequence length="259" mass="28070">MSVRLVALGDSTVCGMGDPLPDGSWRGFAGLLAATFPTSEYTNLAVSGARTPHVRHGQLAAALELRPDLACLLVGVNDTMRSDFAPAVVRAHLTETAAALTGSGATLLTARVHNHARVFGLPPLLGRPLWRRLCALNEIYDEVYERFGGVRVDLTSVSWIYERANWSVDRLHPSELGHRRLAHAFAVQLRDAGWPVAELPSLTASGGLPPTPLADLRWMLVEGVPWAGRKARDLVPWAATLAGRELLRRARLAERSPAS</sequence>
<dbReference type="Proteomes" id="UP000182977">
    <property type="component" value="Chromosome I"/>
</dbReference>
<gene>
    <name evidence="2" type="ORF">SAMN04488563_6543</name>
</gene>
<keyword evidence="3" id="KW-1185">Reference proteome</keyword>
<dbReference type="InterPro" id="IPR053140">
    <property type="entry name" value="GDSL_Rv0518-like"/>
</dbReference>
<accession>A0A1H2LRK4</accession>
<dbReference type="Pfam" id="PF13472">
    <property type="entry name" value="Lipase_GDSL_2"/>
    <property type="match status" value="1"/>
</dbReference>
<name>A0A1H2LRK4_9ACTN</name>
<dbReference type="InterPro" id="IPR036514">
    <property type="entry name" value="SGNH_hydro_sf"/>
</dbReference>
<proteinExistence type="predicted"/>
<dbReference type="Gene3D" id="3.40.50.1110">
    <property type="entry name" value="SGNH hydrolase"/>
    <property type="match status" value="1"/>
</dbReference>
<evidence type="ECO:0000313" key="2">
    <source>
        <dbReference type="EMBL" id="SDU83494.1"/>
    </source>
</evidence>
<evidence type="ECO:0000313" key="3">
    <source>
        <dbReference type="Proteomes" id="UP000182977"/>
    </source>
</evidence>
<dbReference type="EMBL" id="LT629791">
    <property type="protein sequence ID" value="SDU83494.1"/>
    <property type="molecule type" value="Genomic_DNA"/>
</dbReference>
<dbReference type="PANTHER" id="PTHR43784:SF2">
    <property type="entry name" value="GDSL-LIKE LIPASE_ACYLHYDROLASE, PUTATIVE (AFU_ORTHOLOGUE AFUA_2G00820)-RELATED"/>
    <property type="match status" value="1"/>
</dbReference>
<dbReference type="AlphaFoldDB" id="A0A1H2LRK4"/>
<protein>
    <submittedName>
        <fullName evidence="2">Lysophospholipase L1</fullName>
    </submittedName>
</protein>
<dbReference type="PANTHER" id="PTHR43784">
    <property type="entry name" value="GDSL-LIKE LIPASE/ACYLHYDROLASE, PUTATIVE (AFU_ORTHOLOGUE AFUA_2G00820)-RELATED"/>
    <property type="match status" value="1"/>
</dbReference>
<dbReference type="RefSeq" id="WP_063932540.1">
    <property type="nucleotide sequence ID" value="NZ_KQ061227.1"/>
</dbReference>
<dbReference type="SUPFAM" id="SSF52266">
    <property type="entry name" value="SGNH hydrolase"/>
    <property type="match status" value="1"/>
</dbReference>
<reference evidence="3" key="1">
    <citation type="submission" date="2016-10" db="EMBL/GenBank/DDBJ databases">
        <authorList>
            <person name="Varghese N."/>
            <person name="Submissions S."/>
        </authorList>
    </citation>
    <scope>NUCLEOTIDE SEQUENCE [LARGE SCALE GENOMIC DNA]</scope>
    <source>
        <strain evidence="3">DSM 45079</strain>
    </source>
</reference>
<dbReference type="InterPro" id="IPR013830">
    <property type="entry name" value="SGNH_hydro"/>
</dbReference>
<dbReference type="STRING" id="419479.SAMN04488563_6543"/>